<keyword evidence="2" id="KW-1185">Reference proteome</keyword>
<dbReference type="EMBL" id="CAJNOC010006908">
    <property type="protein sequence ID" value="CAF1088346.1"/>
    <property type="molecule type" value="Genomic_DNA"/>
</dbReference>
<dbReference type="Proteomes" id="UP000663879">
    <property type="component" value="Unassembled WGS sequence"/>
</dbReference>
<protein>
    <submittedName>
        <fullName evidence="1">Uncharacterized protein</fullName>
    </submittedName>
</protein>
<feature type="non-terminal residue" evidence="1">
    <location>
        <position position="26"/>
    </location>
</feature>
<name>A0A814N8P3_9BILA</name>
<reference evidence="1" key="1">
    <citation type="submission" date="2021-02" db="EMBL/GenBank/DDBJ databases">
        <authorList>
            <person name="Nowell W R."/>
        </authorList>
    </citation>
    <scope>NUCLEOTIDE SEQUENCE</scope>
    <source>
        <strain evidence="1">Ploen Becks lab</strain>
    </source>
</reference>
<proteinExistence type="predicted"/>
<gene>
    <name evidence="1" type="ORF">OXX778_LOCUS20539</name>
</gene>
<evidence type="ECO:0000313" key="1">
    <source>
        <dbReference type="EMBL" id="CAF1088346.1"/>
    </source>
</evidence>
<dbReference type="AlphaFoldDB" id="A0A814N8P3"/>
<evidence type="ECO:0000313" key="2">
    <source>
        <dbReference type="Proteomes" id="UP000663879"/>
    </source>
</evidence>
<comment type="caution">
    <text evidence="1">The sequence shown here is derived from an EMBL/GenBank/DDBJ whole genome shotgun (WGS) entry which is preliminary data.</text>
</comment>
<sequence length="26" mass="3260">MYNNNSTILNYTQQQQELDIFQYGFW</sequence>
<organism evidence="1 2">
    <name type="scientific">Brachionus calyciflorus</name>
    <dbReference type="NCBI Taxonomy" id="104777"/>
    <lineage>
        <taxon>Eukaryota</taxon>
        <taxon>Metazoa</taxon>
        <taxon>Spiralia</taxon>
        <taxon>Gnathifera</taxon>
        <taxon>Rotifera</taxon>
        <taxon>Eurotatoria</taxon>
        <taxon>Monogononta</taxon>
        <taxon>Pseudotrocha</taxon>
        <taxon>Ploima</taxon>
        <taxon>Brachionidae</taxon>
        <taxon>Brachionus</taxon>
    </lineage>
</organism>
<accession>A0A814N8P3</accession>